<evidence type="ECO:0000313" key="2">
    <source>
        <dbReference type="EMBL" id="PJM78143.1"/>
    </source>
</evidence>
<evidence type="ECO:0000313" key="3">
    <source>
        <dbReference type="Proteomes" id="UP000229239"/>
    </source>
</evidence>
<comment type="caution">
    <text evidence="2">The sequence shown here is derived from an EMBL/GenBank/DDBJ whole genome shotgun (WGS) entry which is preliminary data.</text>
</comment>
<feature type="transmembrane region" description="Helical" evidence="1">
    <location>
        <begin position="134"/>
        <end position="159"/>
    </location>
</feature>
<gene>
    <name evidence="2" type="ORF">CSQ86_00825</name>
</gene>
<name>A0A2M9HMT7_9BIFI</name>
<organism evidence="2 3">
    <name type="scientific">Bifidobacterium felsineum</name>
    <dbReference type="NCBI Taxonomy" id="2045440"/>
    <lineage>
        <taxon>Bacteria</taxon>
        <taxon>Bacillati</taxon>
        <taxon>Actinomycetota</taxon>
        <taxon>Actinomycetes</taxon>
        <taxon>Bifidobacteriales</taxon>
        <taxon>Bifidobacteriaceae</taxon>
        <taxon>Bifidobacterium</taxon>
    </lineage>
</organism>
<accession>A0A2M9HMT7</accession>
<protein>
    <recommendedName>
        <fullName evidence="4">Type II secretion system protein GspF domain-containing protein</fullName>
    </recommendedName>
</protein>
<keyword evidence="1" id="KW-0812">Transmembrane</keyword>
<dbReference type="EMBL" id="PEBJ01000001">
    <property type="protein sequence ID" value="PJM78143.1"/>
    <property type="molecule type" value="Genomic_DNA"/>
</dbReference>
<dbReference type="Proteomes" id="UP000229239">
    <property type="component" value="Unassembled WGS sequence"/>
</dbReference>
<proteinExistence type="predicted"/>
<keyword evidence="1" id="KW-1133">Transmembrane helix</keyword>
<sequence length="160" mass="16686">MLRVALTQGSSIPAACEVVGAAVGGGIGTAVARAGNMMQRGVTWSDAWHIAEHEQSDHGTQIGSNSGVSNHGINPTNANATTVLAYIAVIRSALEPSWKHGDAPGIRLESTVEQLDRDARSAIERDAAKLSVKLLLPTGLCFLPAFIMIGVIPSIASFVM</sequence>
<dbReference type="AlphaFoldDB" id="A0A2M9HMT7"/>
<evidence type="ECO:0000256" key="1">
    <source>
        <dbReference type="SAM" id="Phobius"/>
    </source>
</evidence>
<reference evidence="3" key="1">
    <citation type="submission" date="2017-10" db="EMBL/GenBank/DDBJ databases">
        <title>Draft genome sequences of strains TRE 1, TRE 9, TRE H and TRI 7, isolated from tamarins, belonging to four potential novel Bifidobacterium species.</title>
        <authorList>
            <person name="Mattarelli P."/>
            <person name="Modesto M."/>
            <person name="Puglisi E."/>
            <person name="Morelli L."/>
            <person name="Bonetti A."/>
            <person name="Spezio C."/>
            <person name="Sandri C."/>
        </authorList>
    </citation>
    <scope>NUCLEOTIDE SEQUENCE [LARGE SCALE GENOMIC DNA]</scope>
    <source>
        <strain evidence="3">TREH</strain>
    </source>
</reference>
<keyword evidence="3" id="KW-1185">Reference proteome</keyword>
<keyword evidence="1" id="KW-0472">Membrane</keyword>
<dbReference type="OrthoDB" id="3267562at2"/>
<evidence type="ECO:0008006" key="4">
    <source>
        <dbReference type="Google" id="ProtNLM"/>
    </source>
</evidence>